<accession>A0A4P7D3B7</accession>
<dbReference type="Pfam" id="PF00072">
    <property type="entry name" value="Response_reg"/>
    <property type="match status" value="1"/>
</dbReference>
<evidence type="ECO:0000256" key="3">
    <source>
        <dbReference type="ARBA" id="ARBA00023163"/>
    </source>
</evidence>
<dbReference type="SUPFAM" id="SSF52172">
    <property type="entry name" value="CheY-like"/>
    <property type="match status" value="1"/>
</dbReference>
<dbReference type="Gene3D" id="3.40.50.2300">
    <property type="match status" value="1"/>
</dbReference>
<dbReference type="CDD" id="cd06170">
    <property type="entry name" value="LuxR_C_like"/>
    <property type="match status" value="1"/>
</dbReference>
<keyword evidence="2" id="KW-0238">DNA-binding</keyword>
<dbReference type="PROSITE" id="PS50110">
    <property type="entry name" value="RESPONSE_REGULATORY"/>
    <property type="match status" value="1"/>
</dbReference>
<dbReference type="InterPro" id="IPR001789">
    <property type="entry name" value="Sig_transdc_resp-reg_receiver"/>
</dbReference>
<feature type="modified residue" description="4-aspartylphosphate" evidence="4">
    <location>
        <position position="57"/>
    </location>
</feature>
<evidence type="ECO:0000259" key="5">
    <source>
        <dbReference type="PROSITE" id="PS50043"/>
    </source>
</evidence>
<dbReference type="AlphaFoldDB" id="A0A4P7D3B7"/>
<dbReference type="Pfam" id="PF00196">
    <property type="entry name" value="GerE"/>
    <property type="match status" value="1"/>
</dbReference>
<proteinExistence type="predicted"/>
<evidence type="ECO:0000256" key="4">
    <source>
        <dbReference type="PROSITE-ProRule" id="PRU00169"/>
    </source>
</evidence>
<evidence type="ECO:0000256" key="1">
    <source>
        <dbReference type="ARBA" id="ARBA00023015"/>
    </source>
</evidence>
<feature type="domain" description="Response regulatory" evidence="6">
    <location>
        <begin position="7"/>
        <end position="119"/>
    </location>
</feature>
<dbReference type="GO" id="GO:0000160">
    <property type="term" value="P:phosphorelay signal transduction system"/>
    <property type="evidence" value="ECO:0007669"/>
    <property type="project" value="InterPro"/>
</dbReference>
<reference evidence="7 8" key="1">
    <citation type="submission" date="2019-03" db="EMBL/GenBank/DDBJ databases">
        <title>Paraburkholderia sp. 7MH5, isolated from subtropical forest soil.</title>
        <authorList>
            <person name="Gao Z.-H."/>
            <person name="Qiu L.-H."/>
        </authorList>
    </citation>
    <scope>NUCLEOTIDE SEQUENCE [LARGE SCALE GENOMIC DNA]</scope>
    <source>
        <strain evidence="7 8">7MH5</strain>
    </source>
</reference>
<sequence length="209" mass="22900">MTDSSPRVFVVDDDDGVCRALGRLLRCAGYRAEVFASARSFLADADFTSEPACLVLDLQMPEVNGLELQRELNKSLPIVFLSGHGDIGTTVNAMKAGASDFLTKPVNDTELLDVVERALARARQMHEERRGLAEIEQRLATLTPREREVMALVVTGRLNKQIAFDLGIAEKTIKVHRARVMEKMKADSLADLIHLADKASAAGIAYAVH</sequence>
<dbReference type="SUPFAM" id="SSF46894">
    <property type="entry name" value="C-terminal effector domain of the bipartite response regulators"/>
    <property type="match status" value="1"/>
</dbReference>
<dbReference type="InterPro" id="IPR036388">
    <property type="entry name" value="WH-like_DNA-bd_sf"/>
</dbReference>
<dbReference type="PANTHER" id="PTHR44688:SF16">
    <property type="entry name" value="DNA-BINDING TRANSCRIPTIONAL ACTIVATOR DEVR_DOSR"/>
    <property type="match status" value="1"/>
</dbReference>
<keyword evidence="4" id="KW-0597">Phosphoprotein</keyword>
<keyword evidence="8" id="KW-1185">Reference proteome</keyword>
<dbReference type="InterPro" id="IPR016032">
    <property type="entry name" value="Sig_transdc_resp-reg_C-effctor"/>
</dbReference>
<dbReference type="OrthoDB" id="9802186at2"/>
<dbReference type="PRINTS" id="PR00038">
    <property type="entry name" value="HTHLUXR"/>
</dbReference>
<dbReference type="GO" id="GO:0003677">
    <property type="term" value="F:DNA binding"/>
    <property type="evidence" value="ECO:0007669"/>
    <property type="project" value="UniProtKB-KW"/>
</dbReference>
<dbReference type="PROSITE" id="PS00622">
    <property type="entry name" value="HTH_LUXR_1"/>
    <property type="match status" value="1"/>
</dbReference>
<dbReference type="KEGG" id="ppai:E1956_31890"/>
<dbReference type="SMART" id="SM00448">
    <property type="entry name" value="REC"/>
    <property type="match status" value="1"/>
</dbReference>
<organism evidence="7 8">
    <name type="scientific">Paraburkholderia pallida</name>
    <dbReference type="NCBI Taxonomy" id="2547399"/>
    <lineage>
        <taxon>Bacteria</taxon>
        <taxon>Pseudomonadati</taxon>
        <taxon>Pseudomonadota</taxon>
        <taxon>Betaproteobacteria</taxon>
        <taxon>Burkholderiales</taxon>
        <taxon>Burkholderiaceae</taxon>
        <taxon>Paraburkholderia</taxon>
    </lineage>
</organism>
<name>A0A4P7D3B7_9BURK</name>
<dbReference type="Gene3D" id="1.10.10.10">
    <property type="entry name" value="Winged helix-like DNA-binding domain superfamily/Winged helix DNA-binding domain"/>
    <property type="match status" value="1"/>
</dbReference>
<dbReference type="InterPro" id="IPR000792">
    <property type="entry name" value="Tscrpt_reg_LuxR_C"/>
</dbReference>
<evidence type="ECO:0000313" key="8">
    <source>
        <dbReference type="Proteomes" id="UP000295727"/>
    </source>
</evidence>
<dbReference type="SMART" id="SM00421">
    <property type="entry name" value="HTH_LUXR"/>
    <property type="match status" value="1"/>
</dbReference>
<evidence type="ECO:0000256" key="2">
    <source>
        <dbReference type="ARBA" id="ARBA00023125"/>
    </source>
</evidence>
<dbReference type="PANTHER" id="PTHR44688">
    <property type="entry name" value="DNA-BINDING TRANSCRIPTIONAL ACTIVATOR DEVR_DOSR"/>
    <property type="match status" value="1"/>
</dbReference>
<evidence type="ECO:0000259" key="6">
    <source>
        <dbReference type="PROSITE" id="PS50110"/>
    </source>
</evidence>
<dbReference type="PROSITE" id="PS50043">
    <property type="entry name" value="HTH_LUXR_2"/>
    <property type="match status" value="1"/>
</dbReference>
<gene>
    <name evidence="7" type="ORF">E1956_31890</name>
</gene>
<dbReference type="EMBL" id="CP038150">
    <property type="protein sequence ID" value="QBR01757.1"/>
    <property type="molecule type" value="Genomic_DNA"/>
</dbReference>
<keyword evidence="1" id="KW-0805">Transcription regulation</keyword>
<feature type="domain" description="HTH luxR-type" evidence="5">
    <location>
        <begin position="135"/>
        <end position="200"/>
    </location>
</feature>
<protein>
    <submittedName>
        <fullName evidence="7">Response regulator transcription factor</fullName>
    </submittedName>
</protein>
<keyword evidence="3" id="KW-0804">Transcription</keyword>
<evidence type="ECO:0000313" key="7">
    <source>
        <dbReference type="EMBL" id="QBR01757.1"/>
    </source>
</evidence>
<dbReference type="InterPro" id="IPR011006">
    <property type="entry name" value="CheY-like_superfamily"/>
</dbReference>
<dbReference type="Proteomes" id="UP000295727">
    <property type="component" value="Chromosome 3"/>
</dbReference>
<dbReference type="GO" id="GO:0006355">
    <property type="term" value="P:regulation of DNA-templated transcription"/>
    <property type="evidence" value="ECO:0007669"/>
    <property type="project" value="InterPro"/>
</dbReference>
<dbReference type="RefSeq" id="WP_134756732.1">
    <property type="nucleotide sequence ID" value="NZ_CP038150.1"/>
</dbReference>